<evidence type="ECO:0000313" key="3">
    <source>
        <dbReference type="EMBL" id="PTQ54806.1"/>
    </source>
</evidence>
<evidence type="ECO:0000313" key="4">
    <source>
        <dbReference type="Proteomes" id="UP000244180"/>
    </source>
</evidence>
<dbReference type="Proteomes" id="UP000244180">
    <property type="component" value="Unassembled WGS sequence"/>
</dbReference>
<sequence length="69" mass="7948">MTRPIICRPADGYDEKRFGKKDGRETAVRALFLWALFVAVWAWGRPALFWPALGLAAFAWWRLPGGEKR</sequence>
<name>A0A132NCT5_HYDSH</name>
<evidence type="ECO:0000256" key="1">
    <source>
        <dbReference type="SAM" id="Phobius"/>
    </source>
</evidence>
<keyword evidence="1" id="KW-0472">Membrane</keyword>
<protein>
    <submittedName>
        <fullName evidence="3">Uncharacterized protein</fullName>
    </submittedName>
</protein>
<keyword evidence="1" id="KW-0812">Transmembrane</keyword>
<keyword evidence="1" id="KW-1133">Transmembrane helix</keyword>
<organism evidence="3 4">
    <name type="scientific">Hydrogenibacillus schlegelii</name>
    <name type="common">Bacillus schlegelii</name>
    <dbReference type="NCBI Taxonomy" id="1484"/>
    <lineage>
        <taxon>Bacteria</taxon>
        <taxon>Bacillati</taxon>
        <taxon>Bacillota</taxon>
        <taxon>Bacilli</taxon>
        <taxon>Bacillales</taxon>
        <taxon>Bacillales Family X. Incertae Sedis</taxon>
        <taxon>Hydrogenibacillus</taxon>
    </lineage>
</organism>
<gene>
    <name evidence="3" type="ORF">HSCHL_2397</name>
    <name evidence="2" type="ORF">KM312_02720</name>
</gene>
<reference evidence="2" key="2">
    <citation type="journal article" date="2021" name="Microbiology">
        <title>Metagenomic Analysis of the Microbial Community in the Underground Coal Fire Area (Kemerovo Region, Russia) Revealed Predominance of Thermophilic Members of the Phyla Deinococcus-thermus, Aquificae, and Firmicutes.</title>
        <authorList>
            <person name="Kadnikov V."/>
            <person name="Mardanov A.V."/>
            <person name="Beletsky A.V."/>
            <person name="Karnachuk O.V."/>
            <person name="Ravin N.V."/>
        </authorList>
    </citation>
    <scope>NUCLEOTIDE SEQUENCE</scope>
    <source>
        <strain evidence="2">RBS10-49</strain>
    </source>
</reference>
<proteinExistence type="predicted"/>
<comment type="caution">
    <text evidence="3">The sequence shown here is derived from an EMBL/GenBank/DDBJ whole genome shotgun (WGS) entry which is preliminary data.</text>
</comment>
<dbReference type="AlphaFoldDB" id="A0A132NCT5"/>
<feature type="transmembrane region" description="Helical" evidence="1">
    <location>
        <begin position="49"/>
        <end position="65"/>
    </location>
</feature>
<feature type="transmembrane region" description="Helical" evidence="1">
    <location>
        <begin position="26"/>
        <end position="43"/>
    </location>
</feature>
<dbReference type="EMBL" id="PEBV01000002">
    <property type="protein sequence ID" value="PTQ54806.1"/>
    <property type="molecule type" value="Genomic_DNA"/>
</dbReference>
<dbReference type="RefSeq" id="WP_156423446.1">
    <property type="nucleotide sequence ID" value="NZ_CBCSAS010000009.1"/>
</dbReference>
<evidence type="ECO:0000313" key="2">
    <source>
        <dbReference type="EMBL" id="MBT9281569.1"/>
    </source>
</evidence>
<dbReference type="EMBL" id="JAHHQF010000039">
    <property type="protein sequence ID" value="MBT9281569.1"/>
    <property type="molecule type" value="Genomic_DNA"/>
</dbReference>
<dbReference type="Proteomes" id="UP000748108">
    <property type="component" value="Unassembled WGS sequence"/>
</dbReference>
<reference evidence="3 4" key="1">
    <citation type="submission" date="2017-08" db="EMBL/GenBank/DDBJ databases">
        <title>Burning lignite coal seam in the remote Altai Mountains harbors a hydrogen-driven thermophilic microbial community.</title>
        <authorList>
            <person name="Kadnikov V.V."/>
            <person name="Mardanov A.V."/>
            <person name="Ivasenko D."/>
            <person name="Beletsky A.V."/>
            <person name="Karnachuk O.V."/>
            <person name="Ravin N.V."/>
        </authorList>
    </citation>
    <scope>NUCLEOTIDE SEQUENCE [LARGE SCALE GENOMIC DNA]</scope>
    <source>
        <strain evidence="3">AL33</strain>
    </source>
</reference>
<accession>A0A132NCT5</accession>